<feature type="non-terminal residue" evidence="1">
    <location>
        <position position="51"/>
    </location>
</feature>
<dbReference type="EMBL" id="UINC01137368">
    <property type="protein sequence ID" value="SVD22661.1"/>
    <property type="molecule type" value="Genomic_DNA"/>
</dbReference>
<accession>A0A382TMG1</accession>
<proteinExistence type="predicted"/>
<reference evidence="1" key="1">
    <citation type="submission" date="2018-05" db="EMBL/GenBank/DDBJ databases">
        <authorList>
            <person name="Lanie J.A."/>
            <person name="Ng W.-L."/>
            <person name="Kazmierczak K.M."/>
            <person name="Andrzejewski T.M."/>
            <person name="Davidsen T.M."/>
            <person name="Wayne K.J."/>
            <person name="Tettelin H."/>
            <person name="Glass J.I."/>
            <person name="Rusch D."/>
            <person name="Podicherti R."/>
            <person name="Tsui H.-C.T."/>
            <person name="Winkler M.E."/>
        </authorList>
    </citation>
    <scope>NUCLEOTIDE SEQUENCE</scope>
</reference>
<evidence type="ECO:0000313" key="1">
    <source>
        <dbReference type="EMBL" id="SVD22661.1"/>
    </source>
</evidence>
<dbReference type="AlphaFoldDB" id="A0A382TMG1"/>
<protein>
    <submittedName>
        <fullName evidence="1">Uncharacterized protein</fullName>
    </submittedName>
</protein>
<organism evidence="1">
    <name type="scientific">marine metagenome</name>
    <dbReference type="NCBI Taxonomy" id="408172"/>
    <lineage>
        <taxon>unclassified sequences</taxon>
        <taxon>metagenomes</taxon>
        <taxon>ecological metagenomes</taxon>
    </lineage>
</organism>
<sequence>MAHRSLESLNLDVPKKKVIRFAVVLQANVALERPVFHGRLIQLDIDNFFAV</sequence>
<gene>
    <name evidence="1" type="ORF">METZ01_LOCUS375515</name>
</gene>
<name>A0A382TMG1_9ZZZZ</name>